<dbReference type="Proteomes" id="UP000237631">
    <property type="component" value="Unassembled WGS sequence"/>
</dbReference>
<feature type="compositionally biased region" description="Gly residues" evidence="1">
    <location>
        <begin position="159"/>
        <end position="178"/>
    </location>
</feature>
<proteinExistence type="predicted"/>
<evidence type="ECO:0000256" key="1">
    <source>
        <dbReference type="SAM" id="MobiDB-lite"/>
    </source>
</evidence>
<feature type="compositionally biased region" description="Low complexity" evidence="1">
    <location>
        <begin position="214"/>
        <end position="239"/>
    </location>
</feature>
<evidence type="ECO:0000313" key="3">
    <source>
        <dbReference type="EMBL" id="PPJ54881.1"/>
    </source>
</evidence>
<sequence length="680" mass="72944">MFRLLLPSTLLSLMFHGFLTPSDAAAILRHRSSGGNGTGYWGQNPNPYSNPYSPYPPGYGSSGAPGAGQPHSGGSGQRQNPNPYASYPGGGYSSSGAGKPYSGGSGSGSSGQPQTPNPYSSNPGGYSSLGTGQLYGGGGPGSGFYGQPQNPNPYSSYPGGYGSSGAGRPYSGGSGSGYYGQNQNPNPYSSYPVGNSSSGAPGQTYSGGSGRGYSGQSSNPYPPYSGGQSSSGAGQSYSGRGKQPAYGPPTAGQGSQGGVPPRPPKRPGEETPPGPPRKKPNVEVACDDLIRKYAVPGREMYNAWLMADTAMAAGQLMSQNDALGPDPQDHGWQRSRISHQRIESEWTLTETTQSLNTNDLLGLKGILGSLQVGTEASNAPVHSRQRRNVNVEPYDGKNAETTGANIRIRLEQNEAYHMKSSKRLHGPLEGYYETTMNIMDGVIIAEQYQDLYRQWSMRNGGASLNPKQRPFDATWSDATWYLWRAMRAERAGRRGNKVEYIPYKTSSPDNPFVNVAPHVTWNELQMASRDRPPATTMGNFLNYIFVTNIQDTDTLAIILKCIDSRQQENVAIANNLVFPIGHWCFYALLGTSANHMVAEFLAQHRGDLMLGHKVLMSATIHNSVVVGTQRGPAIQWTVSADVATARTRKAAMENFWLPSADSRGAYGYPSVPERAYEWNC</sequence>
<accession>A0A2S6C576</accession>
<evidence type="ECO:0000256" key="2">
    <source>
        <dbReference type="SAM" id="SignalP"/>
    </source>
</evidence>
<feature type="compositionally biased region" description="Gly residues" evidence="1">
    <location>
        <begin position="133"/>
        <end position="144"/>
    </location>
</feature>
<dbReference type="EMBL" id="PNEN01000553">
    <property type="protein sequence ID" value="PPJ54881.1"/>
    <property type="molecule type" value="Genomic_DNA"/>
</dbReference>
<dbReference type="AlphaFoldDB" id="A0A2S6C576"/>
<dbReference type="OrthoDB" id="3650392at2759"/>
<feature type="compositionally biased region" description="Polar residues" evidence="1">
    <location>
        <begin position="181"/>
        <end position="201"/>
    </location>
</feature>
<feature type="chain" id="PRO_5015447992" evidence="2">
    <location>
        <begin position="25"/>
        <end position="680"/>
    </location>
</feature>
<feature type="signal peptide" evidence="2">
    <location>
        <begin position="1"/>
        <end position="24"/>
    </location>
</feature>
<keyword evidence="2" id="KW-0732">Signal</keyword>
<evidence type="ECO:0000313" key="4">
    <source>
        <dbReference type="Proteomes" id="UP000237631"/>
    </source>
</evidence>
<name>A0A2S6C576_9PEZI</name>
<reference evidence="4" key="1">
    <citation type="journal article" date="2017" name="bioRxiv">
        <title>Conservation of a gene cluster reveals novel cercosporin biosynthetic mechanisms and extends production to the genus Colletotrichum.</title>
        <authorList>
            <person name="de Jonge R."/>
            <person name="Ebert M.K."/>
            <person name="Huitt-Roehl C.R."/>
            <person name="Pal P."/>
            <person name="Suttle J.C."/>
            <person name="Spanner R.E."/>
            <person name="Neubauer J.D."/>
            <person name="Jurick W.M.II."/>
            <person name="Stott K.A."/>
            <person name="Secor G.A."/>
            <person name="Thomma B.P.H.J."/>
            <person name="Van de Peer Y."/>
            <person name="Townsend C.A."/>
            <person name="Bolton M.D."/>
        </authorList>
    </citation>
    <scope>NUCLEOTIDE SEQUENCE [LARGE SCALE GENOMIC DNA]</scope>
    <source>
        <strain evidence="4">CBS538.71</strain>
    </source>
</reference>
<feature type="compositionally biased region" description="Low complexity" evidence="1">
    <location>
        <begin position="42"/>
        <end position="59"/>
    </location>
</feature>
<comment type="caution">
    <text evidence="3">The sequence shown here is derived from an EMBL/GenBank/DDBJ whole genome shotgun (WGS) entry which is preliminary data.</text>
</comment>
<feature type="compositionally biased region" description="Gly residues" evidence="1">
    <location>
        <begin position="60"/>
        <end position="76"/>
    </location>
</feature>
<feature type="compositionally biased region" description="Polar residues" evidence="1">
    <location>
        <begin position="112"/>
        <end position="123"/>
    </location>
</feature>
<protein>
    <submittedName>
        <fullName evidence="3">Uncharacterized protein</fullName>
    </submittedName>
</protein>
<feature type="region of interest" description="Disordered" evidence="1">
    <location>
        <begin position="38"/>
        <end position="282"/>
    </location>
</feature>
<gene>
    <name evidence="3" type="ORF">CBER1_06049</name>
</gene>
<keyword evidence="4" id="KW-1185">Reference proteome</keyword>
<organism evidence="3 4">
    <name type="scientific">Cercospora berteroae</name>
    <dbReference type="NCBI Taxonomy" id="357750"/>
    <lineage>
        <taxon>Eukaryota</taxon>
        <taxon>Fungi</taxon>
        <taxon>Dikarya</taxon>
        <taxon>Ascomycota</taxon>
        <taxon>Pezizomycotina</taxon>
        <taxon>Dothideomycetes</taxon>
        <taxon>Dothideomycetidae</taxon>
        <taxon>Mycosphaerellales</taxon>
        <taxon>Mycosphaerellaceae</taxon>
        <taxon>Cercospora</taxon>
    </lineage>
</organism>
<feature type="compositionally biased region" description="Low complexity" evidence="1">
    <location>
        <begin position="145"/>
        <end position="158"/>
    </location>
</feature>